<sequence>MDFLSYPSEARNHSNLLTVETLGDEWHTATYKPEFPFPVGARVATKQHGRGRQLIEIEMDDHNEEFVFEHAGVRATAKTPTTILRAIARNTRLITEGDASSRNWRGVFVTLDDGAHWVTGYELRRFHALRNMKERVPSVRLDMPAA</sequence>
<accession>A0A6C0LPP1</accession>
<name>A0A6C0LPP1_9ZZZZ</name>
<proteinExistence type="predicted"/>
<reference evidence="1" key="1">
    <citation type="journal article" date="2020" name="Nature">
        <title>Giant virus diversity and host interactions through global metagenomics.</title>
        <authorList>
            <person name="Schulz F."/>
            <person name="Roux S."/>
            <person name="Paez-Espino D."/>
            <person name="Jungbluth S."/>
            <person name="Walsh D.A."/>
            <person name="Denef V.J."/>
            <person name="McMahon K.D."/>
            <person name="Konstantinidis K.T."/>
            <person name="Eloe-Fadrosh E.A."/>
            <person name="Kyrpides N.C."/>
            <person name="Woyke T."/>
        </authorList>
    </citation>
    <scope>NUCLEOTIDE SEQUENCE</scope>
    <source>
        <strain evidence="1">GVMAG-M-3300027963-41</strain>
    </source>
</reference>
<protein>
    <submittedName>
        <fullName evidence="1">Uncharacterized protein</fullName>
    </submittedName>
</protein>
<dbReference type="AlphaFoldDB" id="A0A6C0LPP1"/>
<evidence type="ECO:0000313" key="1">
    <source>
        <dbReference type="EMBL" id="QHU31711.1"/>
    </source>
</evidence>
<organism evidence="1">
    <name type="scientific">viral metagenome</name>
    <dbReference type="NCBI Taxonomy" id="1070528"/>
    <lineage>
        <taxon>unclassified sequences</taxon>
        <taxon>metagenomes</taxon>
        <taxon>organismal metagenomes</taxon>
    </lineage>
</organism>
<dbReference type="EMBL" id="MN740532">
    <property type="protein sequence ID" value="QHU31711.1"/>
    <property type="molecule type" value="Genomic_DNA"/>
</dbReference>